<proteinExistence type="predicted"/>
<accession>A0A4Y9ZEI7</accession>
<feature type="region of interest" description="Disordered" evidence="1">
    <location>
        <begin position="27"/>
        <end position="104"/>
    </location>
</feature>
<evidence type="ECO:0000256" key="1">
    <source>
        <dbReference type="SAM" id="MobiDB-lite"/>
    </source>
</evidence>
<dbReference type="Proteomes" id="UP000298327">
    <property type="component" value="Unassembled WGS sequence"/>
</dbReference>
<dbReference type="EMBL" id="SEOQ01000022">
    <property type="protein sequence ID" value="TFY72178.1"/>
    <property type="molecule type" value="Genomic_DNA"/>
</dbReference>
<keyword evidence="3" id="KW-1185">Reference proteome</keyword>
<protein>
    <submittedName>
        <fullName evidence="2">Uncharacterized protein</fullName>
    </submittedName>
</protein>
<gene>
    <name evidence="2" type="ORF">EVG20_g821</name>
</gene>
<feature type="compositionally biased region" description="Basic and acidic residues" evidence="1">
    <location>
        <begin position="213"/>
        <end position="224"/>
    </location>
</feature>
<feature type="region of interest" description="Disordered" evidence="1">
    <location>
        <begin position="185"/>
        <end position="231"/>
    </location>
</feature>
<dbReference type="AlphaFoldDB" id="A0A4Y9ZEI7"/>
<sequence length="322" mass="35925">MPPLEQPPQSWEAFRPSTPHIFARHAYAERIQGPASIGDRHNGQTQHGQTVLAEPDSHADADDEFEDEPAHYTTGPNVCSSTSSHPPAPPSFPSPNQEYGHREQGSIAPPLLSEEAANTPDRTALWAQTTSKISAGPSSGIEIAPNLPPAEIGSDAHYYAHPVYPANPEAQSSLFRLPIRPSNYRKRKAISPPPFDQDEAQDDVHGKGKKKQKLVEEEKEERAERARRRRSGKAIWLDKMRGLMDDPQVFDLSENEVLERAYMYMANLKKEKAEGHKREVHCTALLKTVQRQLDHTTAKLSWALALIKKITAFRREGTDGAK</sequence>
<organism evidence="2 3">
    <name type="scientific">Dentipellis fragilis</name>
    <dbReference type="NCBI Taxonomy" id="205917"/>
    <lineage>
        <taxon>Eukaryota</taxon>
        <taxon>Fungi</taxon>
        <taxon>Dikarya</taxon>
        <taxon>Basidiomycota</taxon>
        <taxon>Agaricomycotina</taxon>
        <taxon>Agaricomycetes</taxon>
        <taxon>Russulales</taxon>
        <taxon>Hericiaceae</taxon>
        <taxon>Dentipellis</taxon>
    </lineage>
</organism>
<evidence type="ECO:0000313" key="2">
    <source>
        <dbReference type="EMBL" id="TFY72178.1"/>
    </source>
</evidence>
<reference evidence="2 3" key="1">
    <citation type="submission" date="2019-02" db="EMBL/GenBank/DDBJ databases">
        <title>Genome sequencing of the rare red list fungi Dentipellis fragilis.</title>
        <authorList>
            <person name="Buettner E."/>
            <person name="Kellner H."/>
        </authorList>
    </citation>
    <scope>NUCLEOTIDE SEQUENCE [LARGE SCALE GENOMIC DNA]</scope>
    <source>
        <strain evidence="2 3">DSM 105465</strain>
    </source>
</reference>
<evidence type="ECO:0000313" key="3">
    <source>
        <dbReference type="Proteomes" id="UP000298327"/>
    </source>
</evidence>
<name>A0A4Y9ZEI7_9AGAM</name>
<comment type="caution">
    <text evidence="2">The sequence shown here is derived from an EMBL/GenBank/DDBJ whole genome shotgun (WGS) entry which is preliminary data.</text>
</comment>